<keyword evidence="3" id="KW-1185">Reference proteome</keyword>
<protein>
    <submittedName>
        <fullName evidence="2">Uncharacterized protein</fullName>
    </submittedName>
</protein>
<evidence type="ECO:0000313" key="3">
    <source>
        <dbReference type="Proteomes" id="UP001211065"/>
    </source>
</evidence>
<reference evidence="2" key="1">
    <citation type="submission" date="2020-05" db="EMBL/GenBank/DDBJ databases">
        <title>Phylogenomic resolution of chytrid fungi.</title>
        <authorList>
            <person name="Stajich J.E."/>
            <person name="Amses K."/>
            <person name="Simmons R."/>
            <person name="Seto K."/>
            <person name="Myers J."/>
            <person name="Bonds A."/>
            <person name="Quandt C.A."/>
            <person name="Barry K."/>
            <person name="Liu P."/>
            <person name="Grigoriev I."/>
            <person name="Longcore J.E."/>
            <person name="James T.Y."/>
        </authorList>
    </citation>
    <scope>NUCLEOTIDE SEQUENCE</scope>
    <source>
        <strain evidence="2">JEL0476</strain>
    </source>
</reference>
<proteinExistence type="predicted"/>
<feature type="compositionally biased region" description="Low complexity" evidence="1">
    <location>
        <begin position="1"/>
        <end position="26"/>
    </location>
</feature>
<gene>
    <name evidence="2" type="ORF">HK099_001506</name>
</gene>
<evidence type="ECO:0000256" key="1">
    <source>
        <dbReference type="SAM" id="MobiDB-lite"/>
    </source>
</evidence>
<organism evidence="2 3">
    <name type="scientific">Clydaea vesicula</name>
    <dbReference type="NCBI Taxonomy" id="447962"/>
    <lineage>
        <taxon>Eukaryota</taxon>
        <taxon>Fungi</taxon>
        <taxon>Fungi incertae sedis</taxon>
        <taxon>Chytridiomycota</taxon>
        <taxon>Chytridiomycota incertae sedis</taxon>
        <taxon>Chytridiomycetes</taxon>
        <taxon>Lobulomycetales</taxon>
        <taxon>Lobulomycetaceae</taxon>
        <taxon>Clydaea</taxon>
    </lineage>
</organism>
<evidence type="ECO:0000313" key="2">
    <source>
        <dbReference type="EMBL" id="KAJ3203445.1"/>
    </source>
</evidence>
<dbReference type="Proteomes" id="UP001211065">
    <property type="component" value="Unassembled WGS sequence"/>
</dbReference>
<feature type="non-terminal residue" evidence="2">
    <location>
        <position position="273"/>
    </location>
</feature>
<feature type="region of interest" description="Disordered" evidence="1">
    <location>
        <begin position="1"/>
        <end position="46"/>
    </location>
</feature>
<feature type="compositionally biased region" description="Polar residues" evidence="1">
    <location>
        <begin position="27"/>
        <end position="44"/>
    </location>
</feature>
<dbReference type="EMBL" id="JADGJW010001428">
    <property type="protein sequence ID" value="KAJ3203445.1"/>
    <property type="molecule type" value="Genomic_DNA"/>
</dbReference>
<accession>A0AAD5XS12</accession>
<name>A0AAD5XS12_9FUNG</name>
<dbReference type="AlphaFoldDB" id="A0AAD5XS12"/>
<sequence>MSENNTFANNNNDNLSIISSQNNNFSPRLSNDIPSNGDESFFNTQDEDTMRNLNSIPTAPKRSDSIMFLNDYPPPSMDISLSFLNFNNYENSKTATATTEEIRISSTISVTESLMLWDELLKIDIPEERLLHKPVNKKIDTTETKPNVIKLSLKEEKIDLGFTLKEFLSEDDLEDFESMFLSLDSNRLKSYLSTKPLPKLPTAKKDNAINNFFPPEKIIPVISHKKKEIFEPILDLLEEEEVKKKSVDELKKKSDLKIKKFFGEEFINRNSKR</sequence>
<comment type="caution">
    <text evidence="2">The sequence shown here is derived from an EMBL/GenBank/DDBJ whole genome shotgun (WGS) entry which is preliminary data.</text>
</comment>